<sequence>MKQPLVKDSVSGADYFLRGFSLIRQPGIRTFVLIPLLVNVVLFAAAFYALLLQLDGLFAWLHRQIPEWLSWLDYLLWPLALITILVLFSFIFSSVANWIAAPFNGLLAEKVEQALTGETPSDSGVMDVVKDIPRTFGREWIKLKYYLPKAIGCLLLFLIPVVGQTLAPLLWFLFSAWMMAIQYVDYPFDNHKIDFATMREALKARRGKCLSFGALVTLFSSIPVVNLFVMPVAICGATAMWVDQYRTQHLPRRAG</sequence>
<keyword evidence="10 11" id="KW-0198">Cysteine biosynthesis</keyword>
<reference evidence="13" key="1">
    <citation type="submission" date="2015-10" db="EMBL/GenBank/DDBJ databases">
        <title>Complete Genome Sequence of Aeromonas schubertii strain WL1483.</title>
        <authorList>
            <person name="Liu L."/>
        </authorList>
    </citation>
    <scope>NUCLEOTIDE SEQUENCE [LARGE SCALE GENOMIC DNA]</scope>
    <source>
        <strain evidence="13">WL1483</strain>
    </source>
</reference>
<name>A0A0S2SLI3_9GAMM</name>
<keyword evidence="5 11" id="KW-0028">Amino-acid biosynthesis</keyword>
<organism evidence="12 13">
    <name type="scientific">Aeromonas schubertii</name>
    <dbReference type="NCBI Taxonomy" id="652"/>
    <lineage>
        <taxon>Bacteria</taxon>
        <taxon>Pseudomonadati</taxon>
        <taxon>Pseudomonadota</taxon>
        <taxon>Gammaproteobacteria</taxon>
        <taxon>Aeromonadales</taxon>
        <taxon>Aeromonadaceae</taxon>
        <taxon>Aeromonas</taxon>
    </lineage>
</organism>
<keyword evidence="6 11" id="KW-0812">Transmembrane</keyword>
<evidence type="ECO:0000256" key="8">
    <source>
        <dbReference type="ARBA" id="ARBA00023032"/>
    </source>
</evidence>
<keyword evidence="8 11" id="KW-0764">Sulfate transport</keyword>
<dbReference type="RefSeq" id="WP_060587216.1">
    <property type="nucleotide sequence ID" value="NZ_CP013067.1"/>
</dbReference>
<dbReference type="InterPro" id="IPR059112">
    <property type="entry name" value="CysZ/EI24"/>
</dbReference>
<feature type="transmembrane region" description="Helical" evidence="11">
    <location>
        <begin position="146"/>
        <end position="163"/>
    </location>
</feature>
<dbReference type="GO" id="GO:0005886">
    <property type="term" value="C:plasma membrane"/>
    <property type="evidence" value="ECO:0007669"/>
    <property type="project" value="UniProtKB-SubCell"/>
</dbReference>
<evidence type="ECO:0000256" key="5">
    <source>
        <dbReference type="ARBA" id="ARBA00022605"/>
    </source>
</evidence>
<feature type="transmembrane region" description="Helical" evidence="11">
    <location>
        <begin position="31"/>
        <end position="54"/>
    </location>
</feature>
<evidence type="ECO:0000313" key="13">
    <source>
        <dbReference type="Proteomes" id="UP000058114"/>
    </source>
</evidence>
<keyword evidence="4 11" id="KW-0997">Cell inner membrane</keyword>
<evidence type="ECO:0000256" key="11">
    <source>
        <dbReference type="HAMAP-Rule" id="MF_00468"/>
    </source>
</evidence>
<evidence type="ECO:0000256" key="7">
    <source>
        <dbReference type="ARBA" id="ARBA00022989"/>
    </source>
</evidence>
<dbReference type="PANTHER" id="PTHR37468">
    <property type="entry name" value="SULFATE TRANSPORTER CYSZ"/>
    <property type="match status" value="1"/>
</dbReference>
<dbReference type="KEGG" id="asr:WL1483_3166"/>
<feature type="transmembrane region" description="Helical" evidence="11">
    <location>
        <begin position="209"/>
        <end position="242"/>
    </location>
</feature>
<protein>
    <recommendedName>
        <fullName evidence="11">Sulfate transporter CysZ</fullName>
    </recommendedName>
</protein>
<dbReference type="PATRIC" id="fig|652.5.peg.3379"/>
<evidence type="ECO:0000256" key="1">
    <source>
        <dbReference type="ARBA" id="ARBA00004141"/>
    </source>
</evidence>
<dbReference type="NCBIfam" id="NF003433">
    <property type="entry name" value="PRK04949.1"/>
    <property type="match status" value="1"/>
</dbReference>
<keyword evidence="9 11" id="KW-0472">Membrane</keyword>
<accession>A0A0S2SLI3</accession>
<dbReference type="InterPro" id="IPR022985">
    <property type="entry name" value="Sulfate_CysZ"/>
</dbReference>
<dbReference type="AlphaFoldDB" id="A0A0S2SLI3"/>
<comment type="similarity">
    <text evidence="11">Belongs to the CysZ family.</text>
</comment>
<evidence type="ECO:0000313" key="12">
    <source>
        <dbReference type="EMBL" id="ALP42585.1"/>
    </source>
</evidence>
<evidence type="ECO:0000256" key="2">
    <source>
        <dbReference type="ARBA" id="ARBA00022448"/>
    </source>
</evidence>
<dbReference type="EMBL" id="CP013067">
    <property type="protein sequence ID" value="ALP42585.1"/>
    <property type="molecule type" value="Genomic_DNA"/>
</dbReference>
<dbReference type="GO" id="GO:0000103">
    <property type="term" value="P:sulfate assimilation"/>
    <property type="evidence" value="ECO:0007669"/>
    <property type="project" value="InterPro"/>
</dbReference>
<dbReference type="GO" id="GO:0019344">
    <property type="term" value="P:cysteine biosynthetic process"/>
    <property type="evidence" value="ECO:0007669"/>
    <property type="project" value="UniProtKB-UniRule"/>
</dbReference>
<dbReference type="Proteomes" id="UP000058114">
    <property type="component" value="Chromosome"/>
</dbReference>
<dbReference type="Pfam" id="PF07264">
    <property type="entry name" value="EI24"/>
    <property type="match status" value="1"/>
</dbReference>
<dbReference type="HAMAP" id="MF_00468">
    <property type="entry name" value="CysZ"/>
    <property type="match status" value="1"/>
</dbReference>
<comment type="function">
    <text evidence="11">High affinity, high specificity proton-dependent sulfate transporter, which mediates sulfate uptake. Provides the sulfur source for the cysteine synthesis pathway.</text>
</comment>
<keyword evidence="2 11" id="KW-0813">Transport</keyword>
<evidence type="ECO:0000256" key="3">
    <source>
        <dbReference type="ARBA" id="ARBA00022475"/>
    </source>
</evidence>
<gene>
    <name evidence="11 12" type="primary">cysZ</name>
    <name evidence="12" type="ORF">WL1483_3166</name>
</gene>
<evidence type="ECO:0000256" key="10">
    <source>
        <dbReference type="ARBA" id="ARBA00023192"/>
    </source>
</evidence>
<keyword evidence="7 11" id="KW-1133">Transmembrane helix</keyword>
<dbReference type="GO" id="GO:0009675">
    <property type="term" value="F:high-affinity sulfate:proton symporter activity"/>
    <property type="evidence" value="ECO:0007669"/>
    <property type="project" value="TreeGrafter"/>
</dbReference>
<dbReference type="PANTHER" id="PTHR37468:SF1">
    <property type="entry name" value="SULFATE TRANSPORTER CYSZ"/>
    <property type="match status" value="1"/>
</dbReference>
<evidence type="ECO:0000256" key="9">
    <source>
        <dbReference type="ARBA" id="ARBA00023136"/>
    </source>
</evidence>
<keyword evidence="3 11" id="KW-1003">Cell membrane</keyword>
<evidence type="ECO:0000256" key="6">
    <source>
        <dbReference type="ARBA" id="ARBA00022692"/>
    </source>
</evidence>
<dbReference type="InterPro" id="IPR050480">
    <property type="entry name" value="CysZ-like"/>
</dbReference>
<feature type="transmembrane region" description="Helical" evidence="11">
    <location>
        <begin position="74"/>
        <end position="100"/>
    </location>
</feature>
<comment type="subcellular location">
    <subcellularLocation>
        <location evidence="11">Cell inner membrane</location>
        <topology evidence="11">Multi-pass membrane protein</topology>
    </subcellularLocation>
    <subcellularLocation>
        <location evidence="1">Membrane</location>
        <topology evidence="1">Multi-pass membrane protein</topology>
    </subcellularLocation>
</comment>
<evidence type="ECO:0000256" key="4">
    <source>
        <dbReference type="ARBA" id="ARBA00022519"/>
    </source>
</evidence>
<proteinExistence type="inferred from homology"/>
<reference evidence="12 13" key="2">
    <citation type="journal article" date="2016" name="Genome Announc.">
        <title>Complete Genome Sequence of the Highly Virulent Aeromonas schubertii Strain WL1483, Isolated from Diseased Snakehead Fish (Channa argus) in China.</title>
        <authorList>
            <person name="Liu L."/>
            <person name="Li N."/>
            <person name="Zhang D."/>
            <person name="Fu X."/>
            <person name="Shi C."/>
            <person name="Lin Q."/>
            <person name="Hao G."/>
        </authorList>
    </citation>
    <scope>NUCLEOTIDE SEQUENCE [LARGE SCALE GENOMIC DNA]</scope>
    <source>
        <strain evidence="12 13">WL1483</strain>
    </source>
</reference>